<dbReference type="Proteomes" id="UP001595191">
    <property type="component" value="Unassembled WGS sequence"/>
</dbReference>
<reference evidence="1" key="1">
    <citation type="submission" date="2024-09" db="EMBL/GenBank/DDBJ databases">
        <authorList>
            <person name="Liu J."/>
        </authorList>
    </citation>
    <scope>NUCLEOTIDE SEQUENCE</scope>
    <source>
        <strain evidence="1">NBU2967</strain>
    </source>
</reference>
<comment type="caution">
    <text evidence="1">The sequence shown here is derived from an EMBL/GenBank/DDBJ whole genome shotgun (WGS) entry which is preliminary data.</text>
</comment>
<evidence type="ECO:0000313" key="2">
    <source>
        <dbReference type="Proteomes" id="UP001595191"/>
    </source>
</evidence>
<protein>
    <submittedName>
        <fullName evidence="1">Uncharacterized protein</fullName>
    </submittedName>
</protein>
<sequence>MSTQKKSTFQSDLKKEQRLSKLLDRYYGKHLKNYHFERIADLTRQMKGIDLIFTHKATAKTFLVDEKAQLDYVNEDLPTFAFELIYYKHGAVKKGWLFDQTKKTDFYTLVTAIYTDEPDTFTSCKLTFVNREKLISFLGSRNISRKSLESIIALNEENHSKLKLETLHPKKEGYLYFSKHNKAEKPVNLVLKLDFLIKNGMAKRFV</sequence>
<gene>
    <name evidence="1" type="ORF">ACEZ3G_06460</name>
</gene>
<dbReference type="EMBL" id="JBHFPV010000001">
    <property type="protein sequence ID" value="MFH6603111.1"/>
    <property type="molecule type" value="Genomic_DNA"/>
</dbReference>
<name>A0ACC7LHG6_9FLAO</name>
<accession>A0ACC7LHG6</accession>
<evidence type="ECO:0000313" key="1">
    <source>
        <dbReference type="EMBL" id="MFH6603111.1"/>
    </source>
</evidence>
<proteinExistence type="predicted"/>
<keyword evidence="2" id="KW-1185">Reference proteome</keyword>
<organism evidence="1 2">
    <name type="scientific">Meishania litoralis</name>
    <dbReference type="NCBI Taxonomy" id="3434685"/>
    <lineage>
        <taxon>Bacteria</taxon>
        <taxon>Pseudomonadati</taxon>
        <taxon>Bacteroidota</taxon>
        <taxon>Flavobacteriia</taxon>
        <taxon>Flavobacteriales</taxon>
        <taxon>Flavobacteriaceae</taxon>
        <taxon>Meishania</taxon>
    </lineage>
</organism>